<dbReference type="EMBL" id="AGCU01127548">
    <property type="status" value="NOT_ANNOTATED_CDS"/>
    <property type="molecule type" value="Genomic_DNA"/>
</dbReference>
<evidence type="ECO:0000313" key="1">
    <source>
        <dbReference type="Ensembl" id="ENSPSIP00000000661.1"/>
    </source>
</evidence>
<dbReference type="PANTHER" id="PTHR33332">
    <property type="entry name" value="REVERSE TRANSCRIPTASE DOMAIN-CONTAINING PROTEIN"/>
    <property type="match status" value="1"/>
</dbReference>
<dbReference type="STRING" id="13735.ENSPSIP00000000661"/>
<dbReference type="AlphaFoldDB" id="K7EY01"/>
<evidence type="ECO:0008006" key="3">
    <source>
        <dbReference type="Google" id="ProtNLM"/>
    </source>
</evidence>
<reference evidence="1" key="3">
    <citation type="submission" date="2025-08" db="UniProtKB">
        <authorList>
            <consortium name="Ensembl"/>
        </authorList>
    </citation>
    <scope>IDENTIFICATION</scope>
</reference>
<organism evidence="1 2">
    <name type="scientific">Pelodiscus sinensis</name>
    <name type="common">Chinese softshell turtle</name>
    <name type="synonym">Trionyx sinensis</name>
    <dbReference type="NCBI Taxonomy" id="13735"/>
    <lineage>
        <taxon>Eukaryota</taxon>
        <taxon>Metazoa</taxon>
        <taxon>Chordata</taxon>
        <taxon>Craniata</taxon>
        <taxon>Vertebrata</taxon>
        <taxon>Euteleostomi</taxon>
        <taxon>Archelosauria</taxon>
        <taxon>Testudinata</taxon>
        <taxon>Testudines</taxon>
        <taxon>Cryptodira</taxon>
        <taxon>Trionychia</taxon>
        <taxon>Trionychidae</taxon>
        <taxon>Pelodiscus</taxon>
    </lineage>
</organism>
<dbReference type="Ensembl" id="ENSPSIT00000000661.1">
    <property type="protein sequence ID" value="ENSPSIP00000000661.1"/>
    <property type="gene ID" value="ENSPSIG00000000661.1"/>
</dbReference>
<dbReference type="PRINTS" id="PR01345">
    <property type="entry name" value="CERVTRCPTASE"/>
</dbReference>
<dbReference type="eggNOG" id="KOG1075">
    <property type="taxonomic scope" value="Eukaryota"/>
</dbReference>
<reference evidence="2" key="1">
    <citation type="submission" date="2011-10" db="EMBL/GenBank/DDBJ databases">
        <authorList>
            <consortium name="Soft-shell Turtle Genome Consortium"/>
        </authorList>
    </citation>
    <scope>NUCLEOTIDE SEQUENCE [LARGE SCALE GENOMIC DNA]</scope>
    <source>
        <strain evidence="2">Daiwa-1</strain>
    </source>
</reference>
<name>K7EY01_PELSI</name>
<sequence length="233" mass="27491">MRCNKDKCRVLHLGWKNPKHYYRLGTNWLSSSSAQKDLGITVNEKLDMSQQCALLAKKTNGILGCIRRSISSRSREVIIPLYSALVRPHLEYSVQFWAPTTEKKWMLWKRVQWRVTKMIKGLEYMTYEERLRDLGLISLQKREVRGDLIAVFNCLKGIAREVGERLVSVVTYNRMRLNGLKLQWGRSRLDFRKNYFTRRMIKYLNGLQLEHAQQGCTYPEVLTKFRHLSGVYD</sequence>
<keyword evidence="2" id="KW-1185">Reference proteome</keyword>
<reference evidence="1" key="4">
    <citation type="submission" date="2025-09" db="UniProtKB">
        <authorList>
            <consortium name="Ensembl"/>
        </authorList>
    </citation>
    <scope>IDENTIFICATION</scope>
</reference>
<proteinExistence type="predicted"/>
<reference evidence="2" key="2">
    <citation type="journal article" date="2013" name="Nat. Genet.">
        <title>The draft genomes of soft-shell turtle and green sea turtle yield insights into the development and evolution of the turtle-specific body plan.</title>
        <authorList>
            <person name="Wang Z."/>
            <person name="Pascual-Anaya J."/>
            <person name="Zadissa A."/>
            <person name="Li W."/>
            <person name="Niimura Y."/>
            <person name="Huang Z."/>
            <person name="Li C."/>
            <person name="White S."/>
            <person name="Xiong Z."/>
            <person name="Fang D."/>
            <person name="Wang B."/>
            <person name="Ming Y."/>
            <person name="Chen Y."/>
            <person name="Zheng Y."/>
            <person name="Kuraku S."/>
            <person name="Pignatelli M."/>
            <person name="Herrero J."/>
            <person name="Beal K."/>
            <person name="Nozawa M."/>
            <person name="Li Q."/>
            <person name="Wang J."/>
            <person name="Zhang H."/>
            <person name="Yu L."/>
            <person name="Shigenobu S."/>
            <person name="Wang J."/>
            <person name="Liu J."/>
            <person name="Flicek P."/>
            <person name="Searle S."/>
            <person name="Wang J."/>
            <person name="Kuratani S."/>
            <person name="Yin Y."/>
            <person name="Aken B."/>
            <person name="Zhang G."/>
            <person name="Irie N."/>
        </authorList>
    </citation>
    <scope>NUCLEOTIDE SEQUENCE [LARGE SCALE GENOMIC DNA]</scope>
    <source>
        <strain evidence="2">Daiwa-1</strain>
    </source>
</reference>
<accession>K7EY01</accession>
<dbReference type="GeneTree" id="ENSGT00940000154136"/>
<dbReference type="HOGENOM" id="CLU_000680_13_0_1"/>
<protein>
    <recommendedName>
        <fullName evidence="3">Reverse transcriptase domain-containing protein</fullName>
    </recommendedName>
</protein>
<evidence type="ECO:0000313" key="2">
    <source>
        <dbReference type="Proteomes" id="UP000007267"/>
    </source>
</evidence>
<dbReference type="Proteomes" id="UP000007267">
    <property type="component" value="Unassembled WGS sequence"/>
</dbReference>